<dbReference type="GO" id="GO:0005886">
    <property type="term" value="C:plasma membrane"/>
    <property type="evidence" value="ECO:0007669"/>
    <property type="project" value="UniProtKB-SubCell"/>
</dbReference>
<evidence type="ECO:0000256" key="4">
    <source>
        <dbReference type="ARBA" id="ARBA00022692"/>
    </source>
</evidence>
<keyword evidence="7 9" id="KW-0807">Transducer</keyword>
<keyword evidence="4 10" id="KW-0812">Transmembrane</keyword>
<dbReference type="SMART" id="SM00304">
    <property type="entry name" value="HAMP"/>
    <property type="match status" value="3"/>
</dbReference>
<feature type="transmembrane region" description="Helical" evidence="10">
    <location>
        <begin position="12"/>
        <end position="32"/>
    </location>
</feature>
<evidence type="ECO:0000256" key="6">
    <source>
        <dbReference type="ARBA" id="ARBA00023136"/>
    </source>
</evidence>
<keyword evidence="14" id="KW-1185">Reference proteome</keyword>
<dbReference type="SUPFAM" id="SSF58104">
    <property type="entry name" value="Methyl-accepting chemotaxis protein (MCP) signaling domain"/>
    <property type="match status" value="1"/>
</dbReference>
<proteinExistence type="inferred from homology"/>
<dbReference type="CDD" id="cd06225">
    <property type="entry name" value="HAMP"/>
    <property type="match status" value="1"/>
</dbReference>
<dbReference type="Gene3D" id="6.10.340.10">
    <property type="match status" value="1"/>
</dbReference>
<evidence type="ECO:0000256" key="5">
    <source>
        <dbReference type="ARBA" id="ARBA00022989"/>
    </source>
</evidence>
<evidence type="ECO:0000313" key="14">
    <source>
        <dbReference type="Proteomes" id="UP000520011"/>
    </source>
</evidence>
<keyword evidence="2" id="KW-1003">Cell membrane</keyword>
<evidence type="ECO:0000256" key="3">
    <source>
        <dbReference type="ARBA" id="ARBA00022500"/>
    </source>
</evidence>
<keyword evidence="5 10" id="KW-1133">Transmembrane helix</keyword>
<evidence type="ECO:0000256" key="8">
    <source>
        <dbReference type="ARBA" id="ARBA00029447"/>
    </source>
</evidence>
<dbReference type="InterPro" id="IPR004089">
    <property type="entry name" value="MCPsignal_dom"/>
</dbReference>
<dbReference type="Pfam" id="PF00672">
    <property type="entry name" value="HAMP"/>
    <property type="match status" value="1"/>
</dbReference>
<dbReference type="AlphaFoldDB" id="A0A7W8IQU4"/>
<evidence type="ECO:0000256" key="2">
    <source>
        <dbReference type="ARBA" id="ARBA00022475"/>
    </source>
</evidence>
<dbReference type="RefSeq" id="WP_183252633.1">
    <property type="nucleotide sequence ID" value="NZ_JACHEP010000004.1"/>
</dbReference>
<evidence type="ECO:0000256" key="9">
    <source>
        <dbReference type="PROSITE-ProRule" id="PRU00284"/>
    </source>
</evidence>
<dbReference type="CDD" id="cd18773">
    <property type="entry name" value="PDC1_HK_sensor"/>
    <property type="match status" value="1"/>
</dbReference>
<dbReference type="GO" id="GO:0006935">
    <property type="term" value="P:chemotaxis"/>
    <property type="evidence" value="ECO:0007669"/>
    <property type="project" value="UniProtKB-KW"/>
</dbReference>
<dbReference type="Pfam" id="PF02743">
    <property type="entry name" value="dCache_1"/>
    <property type="match status" value="1"/>
</dbReference>
<evidence type="ECO:0000256" key="10">
    <source>
        <dbReference type="SAM" id="Phobius"/>
    </source>
</evidence>
<comment type="similarity">
    <text evidence="8">Belongs to the methyl-accepting chemotaxis (MCP) protein family.</text>
</comment>
<dbReference type="CDD" id="cd11386">
    <property type="entry name" value="MCP_signal"/>
    <property type="match status" value="1"/>
</dbReference>
<feature type="domain" description="Methyl-accepting transducer" evidence="11">
    <location>
        <begin position="395"/>
        <end position="631"/>
    </location>
</feature>
<dbReference type="EMBL" id="JACHEP010000004">
    <property type="protein sequence ID" value="MBB5324157.1"/>
    <property type="molecule type" value="Genomic_DNA"/>
</dbReference>
<feature type="domain" description="HAMP" evidence="12">
    <location>
        <begin position="323"/>
        <end position="376"/>
    </location>
</feature>
<dbReference type="PANTHER" id="PTHR32089:SF112">
    <property type="entry name" value="LYSOZYME-LIKE PROTEIN-RELATED"/>
    <property type="match status" value="1"/>
</dbReference>
<gene>
    <name evidence="13" type="ORF">HNQ34_001250</name>
</gene>
<dbReference type="Gene3D" id="1.10.287.950">
    <property type="entry name" value="Methyl-accepting chemotaxis protein"/>
    <property type="match status" value="1"/>
</dbReference>
<keyword evidence="6 10" id="KW-0472">Membrane</keyword>
<dbReference type="PANTHER" id="PTHR32089">
    <property type="entry name" value="METHYL-ACCEPTING CHEMOTAXIS PROTEIN MCPB"/>
    <property type="match status" value="1"/>
</dbReference>
<name>A0A7W8IQU4_9BACL</name>
<dbReference type="GO" id="GO:0007165">
    <property type="term" value="P:signal transduction"/>
    <property type="evidence" value="ECO:0007669"/>
    <property type="project" value="UniProtKB-KW"/>
</dbReference>
<evidence type="ECO:0000256" key="7">
    <source>
        <dbReference type="ARBA" id="ARBA00023224"/>
    </source>
</evidence>
<dbReference type="PROSITE" id="PS50885">
    <property type="entry name" value="HAMP"/>
    <property type="match status" value="1"/>
</dbReference>
<organism evidence="13 14">
    <name type="scientific">Anoxybacteroides tepidamans</name>
    <dbReference type="NCBI Taxonomy" id="265948"/>
    <lineage>
        <taxon>Bacteria</taxon>
        <taxon>Bacillati</taxon>
        <taxon>Bacillota</taxon>
        <taxon>Bacilli</taxon>
        <taxon>Bacillales</taxon>
        <taxon>Anoxybacillaceae</taxon>
        <taxon>Anoxybacteroides</taxon>
    </lineage>
</organism>
<dbReference type="Pfam" id="PF00015">
    <property type="entry name" value="MCPsignal"/>
    <property type="match status" value="1"/>
</dbReference>
<dbReference type="PROSITE" id="PS50111">
    <property type="entry name" value="CHEMOTAXIS_TRANSDUC_2"/>
    <property type="match status" value="1"/>
</dbReference>
<comment type="caution">
    <text evidence="13">The sequence shown here is derived from an EMBL/GenBank/DDBJ whole genome shotgun (WGS) entry which is preliminary data.</text>
</comment>
<dbReference type="FunFam" id="1.10.287.950:FF:000001">
    <property type="entry name" value="Methyl-accepting chemotaxis sensory transducer"/>
    <property type="match status" value="1"/>
</dbReference>
<protein>
    <submittedName>
        <fullName evidence="13">Methyl-accepting chemotaxis protein</fullName>
    </submittedName>
</protein>
<dbReference type="InterPro" id="IPR003660">
    <property type="entry name" value="HAMP_dom"/>
</dbReference>
<reference evidence="13 14" key="1">
    <citation type="submission" date="2020-08" db="EMBL/GenBank/DDBJ databases">
        <title>Genomic Encyclopedia of Type Strains, Phase IV (KMG-IV): sequencing the most valuable type-strain genomes for metagenomic binning, comparative biology and taxonomic classification.</title>
        <authorList>
            <person name="Goeker M."/>
        </authorList>
    </citation>
    <scope>NUCLEOTIDE SEQUENCE [LARGE SCALE GENOMIC DNA]</scope>
    <source>
        <strain evidence="13 14">DSM 16325</strain>
    </source>
</reference>
<evidence type="ECO:0000256" key="1">
    <source>
        <dbReference type="ARBA" id="ARBA00004651"/>
    </source>
</evidence>
<dbReference type="SMART" id="SM00283">
    <property type="entry name" value="MA"/>
    <property type="match status" value="1"/>
</dbReference>
<evidence type="ECO:0000259" key="12">
    <source>
        <dbReference type="PROSITE" id="PS50885"/>
    </source>
</evidence>
<keyword evidence="3" id="KW-0145">Chemotaxis</keyword>
<dbReference type="InterPro" id="IPR033479">
    <property type="entry name" value="dCache_1"/>
</dbReference>
<evidence type="ECO:0000259" key="11">
    <source>
        <dbReference type="PROSITE" id="PS50111"/>
    </source>
</evidence>
<accession>A0A7W8IQU4</accession>
<feature type="transmembrane region" description="Helical" evidence="10">
    <location>
        <begin position="306"/>
        <end position="326"/>
    </location>
</feature>
<dbReference type="Gene3D" id="3.30.450.20">
    <property type="entry name" value="PAS domain"/>
    <property type="match status" value="2"/>
</dbReference>
<dbReference type="Proteomes" id="UP000520011">
    <property type="component" value="Unassembled WGS sequence"/>
</dbReference>
<comment type="subcellular location">
    <subcellularLocation>
        <location evidence="1">Cell membrane</location>
        <topology evidence="1">Multi-pass membrane protein</topology>
    </subcellularLocation>
</comment>
<evidence type="ECO:0000313" key="13">
    <source>
        <dbReference type="EMBL" id="MBB5324157.1"/>
    </source>
</evidence>
<sequence length="681" mass="75089">MSKKIFKNSLFVKIFSICLICMLVPMLINLFYTTYSSSRALESEASSSLSRIALEKKKQVDFVFDSQFQISNSMVNELFMRDFFQEVAKTNKIDRLKLNEISENLQQRLINSNGLYENIFFSYDNKVLVDGVGGESVGHVFDKKSEAYYYEQLKNPGISTSDYMYSPTTKRPIIAVANSILDDATKKVLSVLVIAVDINKLTRELVKGSSGQNVNTMITDPQGLVIASSKAGQALHINFSTQDGIKDFYSKMKKHKSGEGYFTLNGVKNIASYVKHEKYGFYILSYMPVEHYMEKVDELKFGIVKVILLSVAITIIVVLLVVLSIVRPIKLVSKTAQQIARGDLTAEPINIKNNDEIGELAKSFNTMLVNLRDMVAQLNVTSEKVAATAEEFSATAEQSSKISSQVAEAIQQVATGADDQFRSASHISSMAREVTEGVGQVSENTKKVAAFAAQTTEKANTGAKIIYSSISEIGAMNENIHHVAEKIKHLGERSKEIEKIIEVITQISEQTNLLALNAAIEAARAGEHGRGFAVVSDEVRKLAEQTKMSSDQIKELINVILEETEETVHLMDNTVKQSVKGIKAVESVEQTFNEIQDSINEVTGQIQEVSSATKQMSAAIAQVSSNINQITRVATEIASQSQQVSAATEEQLASSEEMAASSASMAKMAEELQELIKKFKI</sequence>